<dbReference type="InterPro" id="IPR018485">
    <property type="entry name" value="FGGY_C"/>
</dbReference>
<keyword evidence="3" id="KW-0547">Nucleotide-binding</keyword>
<dbReference type="PANTHER" id="PTHR43095:SF5">
    <property type="entry name" value="XYLULOSE KINASE"/>
    <property type="match status" value="1"/>
</dbReference>
<evidence type="ECO:0000256" key="5">
    <source>
        <dbReference type="ARBA" id="ARBA00022840"/>
    </source>
</evidence>
<sequence>MIAADIGASSGKMAAAVYDGRQMHINEYWDFPNRPADIGTALYWDVFGLYHSILDGLAVFREKYGQAETFAVDTWGASYGLLDRYGRLLEPVYHYRDERTAGTMEDMKQVMDEWELFLLTGCQCNSTYTLPQLYSCVVQKSRILETAEDLLFLPDLLSYFLGGQISCEMTIAGTSCLLENRQEDWSREVMKRFGLPEKMLPPIVEPGTTKGRLGAWAVEKTGMQDTRIIAAVGHDSAAAVAAIPEFGKDALYISVGTSISMGIEREHCLLTREAFEKGFKNTGGIDRRKIIYRDFSASWHINEFLRTKREGGKDYSHPDLIWLAQNTPSPRVYIDVEDGLLNTAGGDACAKMNDYLRRTGQRLLETDGEFIRCIYESIAMKVRYYAYAFRELKEDFRRVYVINGGSRNGLLMQFISDALNMEICAGMPYATISGNLLTQLYARGEVASVEQMRQLSKESFELKVYEPQQGAQWKEEFARYITLRSSQSIIH</sequence>
<dbReference type="PANTHER" id="PTHR43095">
    <property type="entry name" value="SUGAR KINASE"/>
    <property type="match status" value="1"/>
</dbReference>
<comment type="caution">
    <text evidence="9">The sequence shown here is derived from an EMBL/GenBank/DDBJ whole genome shotgun (WGS) entry which is preliminary data.</text>
</comment>
<evidence type="ECO:0000256" key="1">
    <source>
        <dbReference type="ARBA" id="ARBA00009156"/>
    </source>
</evidence>
<protein>
    <submittedName>
        <fullName evidence="9">Rhamnulokinase</fullName>
    </submittedName>
</protein>
<evidence type="ECO:0000313" key="9">
    <source>
        <dbReference type="EMBL" id="RRK35571.1"/>
    </source>
</evidence>
<evidence type="ECO:0000259" key="7">
    <source>
        <dbReference type="Pfam" id="PF00370"/>
    </source>
</evidence>
<dbReference type="Pfam" id="PF02782">
    <property type="entry name" value="FGGY_C"/>
    <property type="match status" value="1"/>
</dbReference>
<accession>A0A3R8JTP1</accession>
<dbReference type="Gene3D" id="3.30.420.40">
    <property type="match status" value="2"/>
</dbReference>
<evidence type="ECO:0000259" key="8">
    <source>
        <dbReference type="Pfam" id="PF02782"/>
    </source>
</evidence>
<dbReference type="AlphaFoldDB" id="A0A3R8JTP1"/>
<evidence type="ECO:0000313" key="10">
    <source>
        <dbReference type="Proteomes" id="UP000274920"/>
    </source>
</evidence>
<organism evidence="9 10">
    <name type="scientific">Schaedlerella arabinosiphila</name>
    <dbReference type="NCBI Taxonomy" id="2044587"/>
    <lineage>
        <taxon>Bacteria</taxon>
        <taxon>Bacillati</taxon>
        <taxon>Bacillota</taxon>
        <taxon>Clostridia</taxon>
        <taxon>Lachnospirales</taxon>
        <taxon>Lachnospiraceae</taxon>
        <taxon>Schaedlerella</taxon>
    </lineage>
</organism>
<dbReference type="InterPro" id="IPR013449">
    <property type="entry name" value="Rhamnulokinase"/>
</dbReference>
<feature type="domain" description="Carbohydrate kinase FGGY N-terminal" evidence="7">
    <location>
        <begin position="2"/>
        <end position="240"/>
    </location>
</feature>
<dbReference type="EMBL" id="RHJS01000002">
    <property type="protein sequence ID" value="RRK35571.1"/>
    <property type="molecule type" value="Genomic_DNA"/>
</dbReference>
<dbReference type="InterPro" id="IPR050406">
    <property type="entry name" value="FGGY_Carb_Kinase"/>
</dbReference>
<dbReference type="CDD" id="cd07771">
    <property type="entry name" value="ASKHA_NBD_FGGY_RhaB-like"/>
    <property type="match status" value="1"/>
</dbReference>
<feature type="domain" description="Carbohydrate kinase FGGY C-terminal" evidence="8">
    <location>
        <begin position="251"/>
        <end position="442"/>
    </location>
</feature>
<reference evidence="9" key="1">
    <citation type="submission" date="2018-10" db="EMBL/GenBank/DDBJ databases">
        <title>Schaedlerella arabinophila gen. nov. sp. nov., isolated from the mouse intestinal tract and comparative analysis with the genome of the closely related altered Schaedler flora strain ASF502.</title>
        <authorList>
            <person name="Miyake S."/>
            <person name="Soh M."/>
            <person name="Seedorf H."/>
        </authorList>
    </citation>
    <scope>NUCLEOTIDE SEQUENCE [LARGE SCALE GENOMIC DNA]</scope>
    <source>
        <strain evidence="9">DSM 106076</strain>
    </source>
</reference>
<evidence type="ECO:0000256" key="6">
    <source>
        <dbReference type="ARBA" id="ARBA00023308"/>
    </source>
</evidence>
<keyword evidence="6" id="KW-0684">Rhamnose metabolism</keyword>
<dbReference type="InterPro" id="IPR043129">
    <property type="entry name" value="ATPase_NBD"/>
</dbReference>
<dbReference type="GO" id="GO:0008993">
    <property type="term" value="F:rhamnulokinase activity"/>
    <property type="evidence" value="ECO:0007669"/>
    <property type="project" value="InterPro"/>
</dbReference>
<evidence type="ECO:0000256" key="4">
    <source>
        <dbReference type="ARBA" id="ARBA00022777"/>
    </source>
</evidence>
<evidence type="ECO:0000256" key="2">
    <source>
        <dbReference type="ARBA" id="ARBA00022679"/>
    </source>
</evidence>
<dbReference type="GO" id="GO:0019301">
    <property type="term" value="P:rhamnose catabolic process"/>
    <property type="evidence" value="ECO:0007669"/>
    <property type="project" value="InterPro"/>
</dbReference>
<evidence type="ECO:0000256" key="3">
    <source>
        <dbReference type="ARBA" id="ARBA00022741"/>
    </source>
</evidence>
<dbReference type="SUPFAM" id="SSF53067">
    <property type="entry name" value="Actin-like ATPase domain"/>
    <property type="match status" value="2"/>
</dbReference>
<dbReference type="Pfam" id="PF00370">
    <property type="entry name" value="FGGY_N"/>
    <property type="match status" value="1"/>
</dbReference>
<keyword evidence="5" id="KW-0067">ATP-binding</keyword>
<dbReference type="GO" id="GO:0005524">
    <property type="term" value="F:ATP binding"/>
    <property type="evidence" value="ECO:0007669"/>
    <property type="project" value="UniProtKB-KW"/>
</dbReference>
<comment type="similarity">
    <text evidence="1">Belongs to the FGGY kinase family.</text>
</comment>
<dbReference type="InterPro" id="IPR018484">
    <property type="entry name" value="FGGY_N"/>
</dbReference>
<proteinExistence type="inferred from homology"/>
<name>A0A3R8JTP1_9FIRM</name>
<gene>
    <name evidence="9" type="ORF">EBB54_28675</name>
</gene>
<keyword evidence="4 9" id="KW-0418">Kinase</keyword>
<dbReference type="Proteomes" id="UP000274920">
    <property type="component" value="Unassembled WGS sequence"/>
</dbReference>
<keyword evidence="2" id="KW-0808">Transferase</keyword>
<keyword evidence="10" id="KW-1185">Reference proteome</keyword>